<protein>
    <recommendedName>
        <fullName evidence="4">Thiamine pyrophosphate enzyme N-terminal TPP-binding domain-containing protein</fullName>
    </recommendedName>
</protein>
<dbReference type="CDD" id="cd07035">
    <property type="entry name" value="TPP_PYR_POX_like"/>
    <property type="match status" value="1"/>
</dbReference>
<sequence>MITVKNEKVWLPVRARVWASPAAMAVTFKSPAFREAVVDSIICGDQTLTLTISKREETSSSAVTTPTPTTISSNPDTFVSRFGPDEPRKGADVLVEALEREGVTNVFAYPGGASMEIHQALTRSSSIQNVLPRHEQGGIFAAEGYAHSSGLPVPKSNWLVGLSYNCFATFFLSHTNSFDWFCLTESYLHNFNFLHNLSSSQLCKEKYSRKVSCGGSFNGFTSFVSILGAMAMAISSWNSSLQA</sequence>
<organism evidence="5 6">
    <name type="scientific">Cannabis sativa</name>
    <name type="common">Hemp</name>
    <name type="synonym">Marijuana</name>
    <dbReference type="NCBI Taxonomy" id="3483"/>
    <lineage>
        <taxon>Eukaryota</taxon>
        <taxon>Viridiplantae</taxon>
        <taxon>Streptophyta</taxon>
        <taxon>Embryophyta</taxon>
        <taxon>Tracheophyta</taxon>
        <taxon>Spermatophyta</taxon>
        <taxon>Magnoliopsida</taxon>
        <taxon>eudicotyledons</taxon>
        <taxon>Gunneridae</taxon>
        <taxon>Pentapetalae</taxon>
        <taxon>rosids</taxon>
        <taxon>fabids</taxon>
        <taxon>Rosales</taxon>
        <taxon>Cannabaceae</taxon>
        <taxon>Cannabis</taxon>
    </lineage>
</organism>
<dbReference type="PANTHER" id="PTHR18968:SF13">
    <property type="entry name" value="ACETOLACTATE SYNTHASE CATALYTIC SUBUNIT, MITOCHONDRIAL"/>
    <property type="match status" value="1"/>
</dbReference>
<reference evidence="5 6" key="1">
    <citation type="journal article" date="2020" name="bioRxiv">
        <title>Sequence and annotation of 42 cannabis genomes reveals extensive copy number variation in cannabinoid synthesis and pathogen resistance genes.</title>
        <authorList>
            <person name="Mckernan K.J."/>
            <person name="Helbert Y."/>
            <person name="Kane L.T."/>
            <person name="Ebling H."/>
            <person name="Zhang L."/>
            <person name="Liu B."/>
            <person name="Eaton Z."/>
            <person name="Mclaughlin S."/>
            <person name="Kingan S."/>
            <person name="Baybayan P."/>
            <person name="Concepcion G."/>
            <person name="Jordan M."/>
            <person name="Riva A."/>
            <person name="Barbazuk W."/>
            <person name="Harkins T."/>
        </authorList>
    </citation>
    <scope>NUCLEOTIDE SEQUENCE [LARGE SCALE GENOMIC DNA]</scope>
    <source>
        <strain evidence="6">cv. Jamaican Lion 4</strain>
        <tissue evidence="5">Leaf</tissue>
    </source>
</reference>
<evidence type="ECO:0000256" key="1">
    <source>
        <dbReference type="ARBA" id="ARBA00007812"/>
    </source>
</evidence>
<keyword evidence="3" id="KW-0812">Transmembrane</keyword>
<evidence type="ECO:0000256" key="3">
    <source>
        <dbReference type="SAM" id="Phobius"/>
    </source>
</evidence>
<feature type="transmembrane region" description="Helical" evidence="3">
    <location>
        <begin position="217"/>
        <end position="237"/>
    </location>
</feature>
<keyword evidence="3" id="KW-0472">Membrane</keyword>
<feature type="region of interest" description="Disordered" evidence="2">
    <location>
        <begin position="56"/>
        <end position="82"/>
    </location>
</feature>
<evidence type="ECO:0000259" key="4">
    <source>
        <dbReference type="Pfam" id="PF02776"/>
    </source>
</evidence>
<dbReference type="AlphaFoldDB" id="A0A7J6EZI4"/>
<feature type="domain" description="Thiamine pyrophosphate enzyme N-terminal TPP-binding" evidence="4">
    <location>
        <begin position="89"/>
        <end position="152"/>
    </location>
</feature>
<dbReference type="Proteomes" id="UP000525078">
    <property type="component" value="Unassembled WGS sequence"/>
</dbReference>
<evidence type="ECO:0000313" key="6">
    <source>
        <dbReference type="Proteomes" id="UP000525078"/>
    </source>
</evidence>
<comment type="caution">
    <text evidence="5">The sequence shown here is derived from an EMBL/GenBank/DDBJ whole genome shotgun (WGS) entry which is preliminary data.</text>
</comment>
<proteinExistence type="inferred from homology"/>
<gene>
    <name evidence="5" type="ORF">F8388_000522</name>
</gene>
<dbReference type="GO" id="GO:0050660">
    <property type="term" value="F:flavin adenine dinucleotide binding"/>
    <property type="evidence" value="ECO:0007669"/>
    <property type="project" value="TreeGrafter"/>
</dbReference>
<name>A0A7J6EZI4_CANSA</name>
<evidence type="ECO:0000256" key="2">
    <source>
        <dbReference type="SAM" id="MobiDB-lite"/>
    </source>
</evidence>
<dbReference type="GO" id="GO:0030976">
    <property type="term" value="F:thiamine pyrophosphate binding"/>
    <property type="evidence" value="ECO:0007669"/>
    <property type="project" value="InterPro"/>
</dbReference>
<dbReference type="InterPro" id="IPR029061">
    <property type="entry name" value="THDP-binding"/>
</dbReference>
<dbReference type="GO" id="GO:0003984">
    <property type="term" value="F:acetolactate synthase activity"/>
    <property type="evidence" value="ECO:0007669"/>
    <property type="project" value="TreeGrafter"/>
</dbReference>
<keyword evidence="3" id="KW-1133">Transmembrane helix</keyword>
<dbReference type="SUPFAM" id="SSF52518">
    <property type="entry name" value="Thiamin diphosphate-binding fold (THDP-binding)"/>
    <property type="match status" value="1"/>
</dbReference>
<dbReference type="Pfam" id="PF02776">
    <property type="entry name" value="TPP_enzyme_N"/>
    <property type="match status" value="1"/>
</dbReference>
<accession>A0A7J6EZI4</accession>
<dbReference type="EMBL" id="JAATIP010000172">
    <property type="protein sequence ID" value="KAF4363857.1"/>
    <property type="molecule type" value="Genomic_DNA"/>
</dbReference>
<dbReference type="InterPro" id="IPR012001">
    <property type="entry name" value="Thiamin_PyroP_enz_TPP-bd_dom"/>
</dbReference>
<dbReference type="GO" id="GO:0005948">
    <property type="term" value="C:acetolactate synthase complex"/>
    <property type="evidence" value="ECO:0007669"/>
    <property type="project" value="TreeGrafter"/>
</dbReference>
<dbReference type="GO" id="GO:0009097">
    <property type="term" value="P:isoleucine biosynthetic process"/>
    <property type="evidence" value="ECO:0007669"/>
    <property type="project" value="TreeGrafter"/>
</dbReference>
<dbReference type="Gene3D" id="3.40.50.970">
    <property type="match status" value="1"/>
</dbReference>
<feature type="compositionally biased region" description="Low complexity" evidence="2">
    <location>
        <begin position="59"/>
        <end position="77"/>
    </location>
</feature>
<comment type="similarity">
    <text evidence="1">Belongs to the TPP enzyme family.</text>
</comment>
<evidence type="ECO:0000313" key="5">
    <source>
        <dbReference type="EMBL" id="KAF4363857.1"/>
    </source>
</evidence>
<dbReference type="InterPro" id="IPR045229">
    <property type="entry name" value="TPP_enz"/>
</dbReference>
<dbReference type="GO" id="GO:0009099">
    <property type="term" value="P:L-valine biosynthetic process"/>
    <property type="evidence" value="ECO:0007669"/>
    <property type="project" value="TreeGrafter"/>
</dbReference>
<dbReference type="PANTHER" id="PTHR18968">
    <property type="entry name" value="THIAMINE PYROPHOSPHATE ENZYMES"/>
    <property type="match status" value="1"/>
</dbReference>